<comment type="caution">
    <text evidence="11">The sequence shown here is derived from an EMBL/GenBank/DDBJ whole genome shotgun (WGS) entry which is preliminary data.</text>
</comment>
<evidence type="ECO:0000256" key="2">
    <source>
        <dbReference type="ARBA" id="ARBA00004496"/>
    </source>
</evidence>
<accession>A0AAV8ED79</accession>
<evidence type="ECO:0000256" key="4">
    <source>
        <dbReference type="ARBA" id="ARBA00018350"/>
    </source>
</evidence>
<dbReference type="GO" id="GO:0043022">
    <property type="term" value="F:ribosome binding"/>
    <property type="evidence" value="ECO:0007669"/>
    <property type="project" value="TreeGrafter"/>
</dbReference>
<dbReference type="Pfam" id="PF08492">
    <property type="entry name" value="SRP72"/>
    <property type="match status" value="1"/>
</dbReference>
<dbReference type="GO" id="GO:0005786">
    <property type="term" value="C:signal recognition particle, endoplasmic reticulum targeting"/>
    <property type="evidence" value="ECO:0007669"/>
    <property type="project" value="UniProtKB-KW"/>
</dbReference>
<evidence type="ECO:0000256" key="1">
    <source>
        <dbReference type="ARBA" id="ARBA00004240"/>
    </source>
</evidence>
<dbReference type="PANTHER" id="PTHR14094:SF9">
    <property type="entry name" value="SIGNAL RECOGNITION PARTICLE SUBUNIT SRP72"/>
    <property type="match status" value="1"/>
</dbReference>
<keyword evidence="5" id="KW-0963">Cytoplasm</keyword>
<feature type="region of interest" description="Disordered" evidence="9">
    <location>
        <begin position="628"/>
        <end position="752"/>
    </location>
</feature>
<sequence>MGQSLTTWKELIQKKRQGQGQGQGKIQFQIHAITKYFRALHPQNLSPLFFHPAASSFLSLFSDKSMAPRGKPKPSPASSTTQAPSLEDLFATLHRHVENNDLAKVVKVADQVSVLAIAPGDEDAIHCKVVALIRSEAIDKALNVIKAASSLPIDLSSYKAYCLYRQNKLEEALDLIRGLEKTPMVLQLESQIFYRLGKMDSCIDSYEKLQKLKIDSDDLKANILASLVAGGRPEEVDAIMSASKLKSSKSYELVYNAACALVEKKKYPEAEEMLLHARRVGQETLMEENYVGDEIEAELATITVQLAYVRQMMGHGQESVDEYSKVIKRGLEDDPSLAIASNNLITLRNGKEVADSLRKLDNLMSKVNSKNPFEFSSGLEFRLNPKQKEVIYSNRVLLLLLANKIDQAQELVSALQEMYPESTTSILLQAAVFVREKKVPKAEEILTQYSNKYPKNCISVLLALAQIAATAGHFQISSEALLKVAEIQHMPATVATLVSLWERLGDINNAASVLDASIEWWKNSMDGERNLLVLMQEAASFKLKHGKEGEAARLYEELVRSKGSVEALVGLVQTAAKSDLDKAEQYEKQLKPLPGLKGVNVEVLEKTSGAKHVEGGSHVAKMEISEEVKKAKAKKRKRKPKYPKGFDPANPGPLPDPERWLPKRERSTYRPKRKDKRAQIRGAQGAVSRDKHDSTATTSGTSGTGVSNSGATSSKAGQAGAGSSKGGSQGAAAGNAEQNKGSSKSRKKKSRN</sequence>
<evidence type="ECO:0000256" key="7">
    <source>
        <dbReference type="ARBA" id="ARBA00023135"/>
    </source>
</evidence>
<dbReference type="SUPFAM" id="SSF48452">
    <property type="entry name" value="TPR-like"/>
    <property type="match status" value="2"/>
</dbReference>
<evidence type="ECO:0000256" key="8">
    <source>
        <dbReference type="ARBA" id="ARBA00023274"/>
    </source>
</evidence>
<evidence type="ECO:0000313" key="12">
    <source>
        <dbReference type="Proteomes" id="UP001140206"/>
    </source>
</evidence>
<feature type="compositionally biased region" description="Basic residues" evidence="9">
    <location>
        <begin position="743"/>
        <end position="752"/>
    </location>
</feature>
<dbReference type="PIRSF" id="PIRSF038922">
    <property type="entry name" value="SRP72"/>
    <property type="match status" value="1"/>
</dbReference>
<name>A0AAV8ED79_9POAL</name>
<evidence type="ECO:0000259" key="10">
    <source>
        <dbReference type="Pfam" id="PF08492"/>
    </source>
</evidence>
<dbReference type="AlphaFoldDB" id="A0AAV8ED79"/>
<feature type="domain" description="Signal recognition particle SRP72 subunit RNA-binding" evidence="10">
    <location>
        <begin position="620"/>
        <end position="671"/>
    </location>
</feature>
<feature type="compositionally biased region" description="Gly residues" evidence="9">
    <location>
        <begin position="719"/>
        <end position="729"/>
    </location>
</feature>
<keyword evidence="12" id="KW-1185">Reference proteome</keyword>
<gene>
    <name evidence="11" type="ORF">LUZ62_060465</name>
</gene>
<organism evidence="11 12">
    <name type="scientific">Rhynchospora pubera</name>
    <dbReference type="NCBI Taxonomy" id="906938"/>
    <lineage>
        <taxon>Eukaryota</taxon>
        <taxon>Viridiplantae</taxon>
        <taxon>Streptophyta</taxon>
        <taxon>Embryophyta</taxon>
        <taxon>Tracheophyta</taxon>
        <taxon>Spermatophyta</taxon>
        <taxon>Magnoliopsida</taxon>
        <taxon>Liliopsida</taxon>
        <taxon>Poales</taxon>
        <taxon>Cyperaceae</taxon>
        <taxon>Cyperoideae</taxon>
        <taxon>Rhynchosporeae</taxon>
        <taxon>Rhynchospora</taxon>
    </lineage>
</organism>
<protein>
    <recommendedName>
        <fullName evidence="4">Signal recognition particle subunit SRP72</fullName>
    </recommendedName>
</protein>
<evidence type="ECO:0000256" key="9">
    <source>
        <dbReference type="SAM" id="MobiDB-lite"/>
    </source>
</evidence>
<feature type="compositionally biased region" description="Low complexity" evidence="9">
    <location>
        <begin position="695"/>
        <end position="718"/>
    </location>
</feature>
<evidence type="ECO:0000313" key="11">
    <source>
        <dbReference type="EMBL" id="KAJ4776208.1"/>
    </source>
</evidence>
<reference evidence="11" key="1">
    <citation type="submission" date="2022-08" db="EMBL/GenBank/DDBJ databases">
        <authorList>
            <person name="Marques A."/>
        </authorList>
    </citation>
    <scope>NUCLEOTIDE SEQUENCE</scope>
    <source>
        <strain evidence="11">RhyPub2mFocal</strain>
        <tissue evidence="11">Leaves</tissue>
    </source>
</reference>
<keyword evidence="6" id="KW-0256">Endoplasmic reticulum</keyword>
<keyword evidence="8" id="KW-0687">Ribonucleoprotein</keyword>
<dbReference type="PANTHER" id="PTHR14094">
    <property type="entry name" value="SIGNAL RECOGNITION PARTICLE 72"/>
    <property type="match status" value="1"/>
</dbReference>
<dbReference type="GO" id="GO:0008312">
    <property type="term" value="F:7S RNA binding"/>
    <property type="evidence" value="ECO:0007669"/>
    <property type="project" value="InterPro"/>
</dbReference>
<feature type="compositionally biased region" description="Basic and acidic residues" evidence="9">
    <location>
        <begin position="656"/>
        <end position="668"/>
    </location>
</feature>
<keyword evidence="7" id="KW-0733">Signal recognition particle</keyword>
<dbReference type="GO" id="GO:0005783">
    <property type="term" value="C:endoplasmic reticulum"/>
    <property type="evidence" value="ECO:0007669"/>
    <property type="project" value="UniProtKB-SubCell"/>
</dbReference>
<comment type="subcellular location">
    <subcellularLocation>
        <location evidence="2">Cytoplasm</location>
    </subcellularLocation>
    <subcellularLocation>
        <location evidence="1">Endoplasmic reticulum</location>
    </subcellularLocation>
</comment>
<dbReference type="InterPro" id="IPR013699">
    <property type="entry name" value="Signal_recog_part_SRP72_RNA-bd"/>
</dbReference>
<proteinExistence type="inferred from homology"/>
<evidence type="ECO:0000256" key="3">
    <source>
        <dbReference type="ARBA" id="ARBA00007676"/>
    </source>
</evidence>
<dbReference type="InterPro" id="IPR026270">
    <property type="entry name" value="SRP72"/>
</dbReference>
<comment type="similarity">
    <text evidence="3">Belongs to the SRP72 family.</text>
</comment>
<dbReference type="GO" id="GO:0006614">
    <property type="term" value="P:SRP-dependent cotranslational protein targeting to membrane"/>
    <property type="evidence" value="ECO:0007669"/>
    <property type="project" value="InterPro"/>
</dbReference>
<dbReference type="Pfam" id="PF17004">
    <property type="entry name" value="SRP_TPR_like"/>
    <property type="match status" value="1"/>
</dbReference>
<evidence type="ECO:0000256" key="6">
    <source>
        <dbReference type="ARBA" id="ARBA00022824"/>
    </source>
</evidence>
<evidence type="ECO:0000256" key="5">
    <source>
        <dbReference type="ARBA" id="ARBA00022490"/>
    </source>
</evidence>
<dbReference type="Proteomes" id="UP001140206">
    <property type="component" value="Chromosome 3"/>
</dbReference>
<feature type="compositionally biased region" description="Basic residues" evidence="9">
    <location>
        <begin position="631"/>
        <end position="642"/>
    </location>
</feature>
<dbReference type="InterPro" id="IPR031545">
    <property type="entry name" value="SRP72_TPR-like"/>
</dbReference>
<dbReference type="Gene3D" id="1.25.40.10">
    <property type="entry name" value="Tetratricopeptide repeat domain"/>
    <property type="match status" value="2"/>
</dbReference>
<dbReference type="EMBL" id="JAMFTS010000003">
    <property type="protein sequence ID" value="KAJ4776208.1"/>
    <property type="molecule type" value="Genomic_DNA"/>
</dbReference>
<dbReference type="InterPro" id="IPR011990">
    <property type="entry name" value="TPR-like_helical_dom_sf"/>
</dbReference>